<dbReference type="SUPFAM" id="SSF56436">
    <property type="entry name" value="C-type lectin-like"/>
    <property type="match status" value="1"/>
</dbReference>
<dbReference type="InterPro" id="IPR042095">
    <property type="entry name" value="SUMF_sf"/>
</dbReference>
<keyword evidence="1" id="KW-0812">Transmembrane</keyword>
<evidence type="ECO:0000313" key="3">
    <source>
        <dbReference type="EMBL" id="VAX42099.1"/>
    </source>
</evidence>
<feature type="transmembrane region" description="Helical" evidence="1">
    <location>
        <begin position="314"/>
        <end position="334"/>
    </location>
</feature>
<dbReference type="AlphaFoldDB" id="A0A3B1DI54"/>
<proteinExistence type="predicted"/>
<name>A0A3B1DI54_9ZZZZ</name>
<feature type="domain" description="Sulfatase-modifying factor enzyme-like" evidence="2">
    <location>
        <begin position="58"/>
        <end position="279"/>
    </location>
</feature>
<dbReference type="InterPro" id="IPR016187">
    <property type="entry name" value="CTDL_fold"/>
</dbReference>
<keyword evidence="1" id="KW-1133">Transmembrane helix</keyword>
<sequence>MLDNSIIRSLGLFAGLGLAVGTALAQTSSIVWKEIGDPGNQPWEDDRYPFLKFNGRGQVDHRYRMAETELSLNQWVEFVRAYGPHADDPLDRRLIGNFIRFSYQDGELVYEVASGFENFPAQMSWRMAARYTNWLHNDRVNEAWAFESGAYDTSTFTRNDDGSYNDQDTRSPDARYWIPSMDEWMKAAYYDPDRFGEGLGGWWEQADGSDEALIAGFPGSGGETNASMAWDNWYSDTYDVGLYTDSRSPWGLLDMSGGMREFTEEMLEPNSRRHRHTKGASLFDDPSFYGAMDWIGSETWLIPTDGLDFAGIRLASAIPGPPTLLLVSGVFFWINPRKRR</sequence>
<keyword evidence="1" id="KW-0472">Membrane</keyword>
<dbReference type="Pfam" id="PF03781">
    <property type="entry name" value="FGE-sulfatase"/>
    <property type="match status" value="1"/>
</dbReference>
<gene>
    <name evidence="3" type="ORF">MNBD_PLANCTO03-2009</name>
</gene>
<evidence type="ECO:0000259" key="2">
    <source>
        <dbReference type="Pfam" id="PF03781"/>
    </source>
</evidence>
<evidence type="ECO:0000256" key="1">
    <source>
        <dbReference type="SAM" id="Phobius"/>
    </source>
</evidence>
<dbReference type="EMBL" id="UOGK01000642">
    <property type="protein sequence ID" value="VAX42099.1"/>
    <property type="molecule type" value="Genomic_DNA"/>
</dbReference>
<dbReference type="Gene3D" id="3.90.1580.10">
    <property type="entry name" value="paralog of FGE (formylglycine-generating enzyme)"/>
    <property type="match status" value="1"/>
</dbReference>
<protein>
    <recommendedName>
        <fullName evidence="2">Sulfatase-modifying factor enzyme-like domain-containing protein</fullName>
    </recommendedName>
</protein>
<organism evidence="3">
    <name type="scientific">hydrothermal vent metagenome</name>
    <dbReference type="NCBI Taxonomy" id="652676"/>
    <lineage>
        <taxon>unclassified sequences</taxon>
        <taxon>metagenomes</taxon>
        <taxon>ecological metagenomes</taxon>
    </lineage>
</organism>
<reference evidence="3" key="1">
    <citation type="submission" date="2018-06" db="EMBL/GenBank/DDBJ databases">
        <authorList>
            <person name="Zhirakovskaya E."/>
        </authorList>
    </citation>
    <scope>NUCLEOTIDE SEQUENCE</scope>
</reference>
<dbReference type="InterPro" id="IPR005532">
    <property type="entry name" value="SUMF_dom"/>
</dbReference>
<accession>A0A3B1DI54</accession>